<keyword evidence="1 3" id="KW-0472">Membrane</keyword>
<dbReference type="Pfam" id="PF09850">
    <property type="entry name" value="DotU"/>
    <property type="match status" value="1"/>
</dbReference>
<protein>
    <submittedName>
        <fullName evidence="5">Type VI secretion system protein TssL, long form</fullName>
    </submittedName>
</protein>
<evidence type="ECO:0000256" key="1">
    <source>
        <dbReference type="PROSITE-ProRule" id="PRU00473"/>
    </source>
</evidence>
<feature type="domain" description="OmpA-like" evidence="4">
    <location>
        <begin position="399"/>
        <end position="519"/>
    </location>
</feature>
<evidence type="ECO:0000256" key="3">
    <source>
        <dbReference type="SAM" id="Phobius"/>
    </source>
</evidence>
<dbReference type="InterPro" id="IPR036737">
    <property type="entry name" value="OmpA-like_sf"/>
</dbReference>
<sequence>MSDNPFAEPEDADRTVVRGPGGPRPGGAQGGAPGGYPPAGPDPFAMPMGGYPAQGYPASGYPGPGPGPGAPGYPGQGHPPGGAQPGYPMPGQGQGQGYGQGAPEPAPRLASEAEALPKVGIGPLAAAAAPLLDLLARLANTGVARAPDPHELRERALRALRAFEVDADAAGVPAEQIRPAHYTLCAALDDVVLAAPWGASSGWSAHSLVATCHNQTHAGERWFDMLAHMQREPARYAQALEVAYLVLALGFQGQYRLAPRGAAELDRIRESLYQLLQKLRGGFERELSPHWRGVDAPHRGPSRAVPAWAAAIVAVALLGLGYAFLSQRVNDGADGLFERLAALPPARPPTIDRTPVVLPVAPPPRPAEPPAPPPDPTVSVRRFLQPEIDEGLVTVFGDAGRLVVRIRNRGMFASGSATVEDRFQGILQRIGQALRDEPGRVLVIGHTDSQPIRSMRFPSNFHLSTARAQAAMTLIANATGDASRFASEGRADAEPIGDNATAEGREQNRRVDVIVIRSAP</sequence>
<dbReference type="NCBIfam" id="TIGR03350">
    <property type="entry name" value="type_VI_ompA"/>
    <property type="match status" value="1"/>
</dbReference>
<dbReference type="PROSITE" id="PS51123">
    <property type="entry name" value="OMPA_2"/>
    <property type="match status" value="1"/>
</dbReference>
<dbReference type="InterPro" id="IPR038522">
    <property type="entry name" value="T4/T6SS_DotU_sf"/>
</dbReference>
<feature type="transmembrane region" description="Helical" evidence="3">
    <location>
        <begin position="305"/>
        <end position="325"/>
    </location>
</feature>
<comment type="caution">
    <text evidence="5">The sequence shown here is derived from an EMBL/GenBank/DDBJ whole genome shotgun (WGS) entry which is preliminary data.</text>
</comment>
<gene>
    <name evidence="5" type="primary">tssL</name>
    <name evidence="5" type="ORF">M0638_12145</name>
</gene>
<dbReference type="Pfam" id="PF00691">
    <property type="entry name" value="OmpA"/>
    <property type="match status" value="1"/>
</dbReference>
<dbReference type="GO" id="GO:0016020">
    <property type="term" value="C:membrane"/>
    <property type="evidence" value="ECO:0007669"/>
    <property type="project" value="UniProtKB-UniRule"/>
</dbReference>
<dbReference type="Gene3D" id="1.25.40.590">
    <property type="entry name" value="Type IV / VI secretion system, DotU"/>
    <property type="match status" value="1"/>
</dbReference>
<dbReference type="Proteomes" id="UP001139516">
    <property type="component" value="Unassembled WGS sequence"/>
</dbReference>
<feature type="compositionally biased region" description="Low complexity" evidence="2">
    <location>
        <begin position="49"/>
        <end position="61"/>
    </location>
</feature>
<dbReference type="InterPro" id="IPR017732">
    <property type="entry name" value="T4/T6SS_DotU"/>
</dbReference>
<dbReference type="NCBIfam" id="NF038228">
    <property type="entry name" value="IcmH_DotU_IVB"/>
    <property type="match status" value="1"/>
</dbReference>
<evidence type="ECO:0000313" key="6">
    <source>
        <dbReference type="Proteomes" id="UP001139516"/>
    </source>
</evidence>
<organism evidence="5 6">
    <name type="scientific">Roseomonas acroporae</name>
    <dbReference type="NCBI Taxonomy" id="2937791"/>
    <lineage>
        <taxon>Bacteria</taxon>
        <taxon>Pseudomonadati</taxon>
        <taxon>Pseudomonadota</taxon>
        <taxon>Alphaproteobacteria</taxon>
        <taxon>Acetobacterales</taxon>
        <taxon>Roseomonadaceae</taxon>
        <taxon>Roseomonas</taxon>
    </lineage>
</organism>
<evidence type="ECO:0000256" key="2">
    <source>
        <dbReference type="SAM" id="MobiDB-lite"/>
    </source>
</evidence>
<keyword evidence="3" id="KW-0812">Transmembrane</keyword>
<feature type="region of interest" description="Disordered" evidence="2">
    <location>
        <begin position="1"/>
        <end position="107"/>
    </location>
</feature>
<keyword evidence="6" id="KW-1185">Reference proteome</keyword>
<reference evidence="5" key="1">
    <citation type="submission" date="2022-04" db="EMBL/GenBank/DDBJ databases">
        <title>Roseomonas acroporae sp. nov., isolated from coral Acropora digitifera.</title>
        <authorList>
            <person name="Sun H."/>
        </authorList>
    </citation>
    <scope>NUCLEOTIDE SEQUENCE</scope>
    <source>
        <strain evidence="5">NAR14</strain>
    </source>
</reference>
<feature type="compositionally biased region" description="Gly residues" evidence="2">
    <location>
        <begin position="72"/>
        <end position="84"/>
    </location>
</feature>
<dbReference type="CDD" id="cd07185">
    <property type="entry name" value="OmpA_C-like"/>
    <property type="match status" value="1"/>
</dbReference>
<dbReference type="PANTHER" id="PTHR38033:SF1">
    <property type="entry name" value="DOTU FAMILY TYPE IV_VI SECRETION SYSTEM PROTEIN"/>
    <property type="match status" value="1"/>
</dbReference>
<dbReference type="Gene3D" id="3.30.1330.60">
    <property type="entry name" value="OmpA-like domain"/>
    <property type="match status" value="1"/>
</dbReference>
<dbReference type="NCBIfam" id="TIGR03349">
    <property type="entry name" value="IV_VI_DotU"/>
    <property type="match status" value="1"/>
</dbReference>
<proteinExistence type="predicted"/>
<dbReference type="RefSeq" id="WP_248667255.1">
    <property type="nucleotide sequence ID" value="NZ_JALPRX010000050.1"/>
</dbReference>
<keyword evidence="3" id="KW-1133">Transmembrane helix</keyword>
<dbReference type="InterPro" id="IPR017733">
    <property type="entry name" value="OmpA-like_dom_proteobacteria"/>
</dbReference>
<evidence type="ECO:0000259" key="4">
    <source>
        <dbReference type="PROSITE" id="PS51123"/>
    </source>
</evidence>
<dbReference type="InterPro" id="IPR006665">
    <property type="entry name" value="OmpA-like"/>
</dbReference>
<evidence type="ECO:0000313" key="5">
    <source>
        <dbReference type="EMBL" id="MCK8785134.1"/>
    </source>
</evidence>
<dbReference type="AlphaFoldDB" id="A0A9X1Y6K7"/>
<dbReference type="EMBL" id="JALPRX010000050">
    <property type="protein sequence ID" value="MCK8785134.1"/>
    <property type="molecule type" value="Genomic_DNA"/>
</dbReference>
<feature type="compositionally biased region" description="Gly residues" evidence="2">
    <location>
        <begin position="19"/>
        <end position="34"/>
    </location>
</feature>
<name>A0A9X1Y6K7_9PROT</name>
<dbReference type="PANTHER" id="PTHR38033">
    <property type="entry name" value="MEMBRANE PROTEIN-RELATED"/>
    <property type="match status" value="1"/>
</dbReference>
<accession>A0A9X1Y6K7</accession>
<dbReference type="SUPFAM" id="SSF103088">
    <property type="entry name" value="OmpA-like"/>
    <property type="match status" value="1"/>
</dbReference>